<dbReference type="GO" id="GO:0005886">
    <property type="term" value="C:plasma membrane"/>
    <property type="evidence" value="ECO:0007669"/>
    <property type="project" value="UniProtKB-SubCell"/>
</dbReference>
<dbReference type="FunFam" id="1.20.1250.20:FF:000218">
    <property type="entry name" value="facilitated trehalose transporter Tret1"/>
    <property type="match status" value="1"/>
</dbReference>
<evidence type="ECO:0000256" key="1">
    <source>
        <dbReference type="ARBA" id="ARBA00004651"/>
    </source>
</evidence>
<reference evidence="10 11" key="1">
    <citation type="submission" date="2018-04" db="EMBL/GenBank/DDBJ databases">
        <authorList>
            <person name="Zhang X."/>
            <person name="Yuan J."/>
            <person name="Li F."/>
            <person name="Xiang J."/>
        </authorList>
    </citation>
    <scope>NUCLEOTIDE SEQUENCE [LARGE SCALE GENOMIC DNA]</scope>
    <source>
        <tissue evidence="10">Muscle</tissue>
    </source>
</reference>
<evidence type="ECO:0000256" key="5">
    <source>
        <dbReference type="ARBA" id="ARBA00022692"/>
    </source>
</evidence>
<evidence type="ECO:0000256" key="2">
    <source>
        <dbReference type="ARBA" id="ARBA00022448"/>
    </source>
</evidence>
<evidence type="ECO:0000256" key="3">
    <source>
        <dbReference type="ARBA" id="ARBA00022475"/>
    </source>
</evidence>
<dbReference type="SUPFAM" id="SSF103473">
    <property type="entry name" value="MFS general substrate transporter"/>
    <property type="match status" value="1"/>
</dbReference>
<feature type="transmembrane region" description="Helical" evidence="8">
    <location>
        <begin position="112"/>
        <end position="133"/>
    </location>
</feature>
<sequence>MMFGWTAVVPKLEDTSKFKVTKDDVSWLVSLPFILIPIFALLTGALAEHMGPRRLLTIAMFPVAGFWLMQAFAPYLWILYLGRALIGIGAAVVLTIVNPLLAELYPGRFRGLAGTFPKIVGCAGMLLSYLLAYCLSWDLATAVSAAPFLPLPFMLLLVPESPYWLVRKRRVDEAEKSLKLLFRRDADVAEELKAIRNTTTPEQCEVKNQVRELLKKQNAIPLVLLSLLFLLREFGGRGPVLNYTVYMFRKAGVQLDAFFCAVLVGVARLASTCISACMLDLVGRKTFLLAAALMCAVSEGVAGIFLFLEVEKATWAPLASVIVFVIGYGLGLGSIPGVYVGELLPTPVRSLGSAIIIFICYLAHFAVNLVFLKMTSFLGLGLTLLVFGGANLAIVPFVLLCIPETKGRTLQDTERAFVLREAQEGQDNSAFEMDAMPSKAKEH</sequence>
<dbReference type="OrthoDB" id="6346412at2759"/>
<keyword evidence="7 8" id="KW-0472">Membrane</keyword>
<dbReference type="PANTHER" id="PTHR48021:SF1">
    <property type="entry name" value="GH07001P-RELATED"/>
    <property type="match status" value="1"/>
</dbReference>
<dbReference type="PROSITE" id="PS00216">
    <property type="entry name" value="SUGAR_TRANSPORT_1"/>
    <property type="match status" value="1"/>
</dbReference>
<feature type="domain" description="Major facilitator superfamily (MFS) profile" evidence="9">
    <location>
        <begin position="1"/>
        <end position="406"/>
    </location>
</feature>
<comment type="subcellular location">
    <subcellularLocation>
        <location evidence="1">Cell membrane</location>
        <topology evidence="1">Multi-pass membrane protein</topology>
    </subcellularLocation>
</comment>
<name>A0A423SCV2_PENVA</name>
<dbReference type="InterPro" id="IPR036259">
    <property type="entry name" value="MFS_trans_sf"/>
</dbReference>
<dbReference type="InterPro" id="IPR020846">
    <property type="entry name" value="MFS_dom"/>
</dbReference>
<dbReference type="GO" id="GO:0022857">
    <property type="term" value="F:transmembrane transporter activity"/>
    <property type="evidence" value="ECO:0007669"/>
    <property type="project" value="InterPro"/>
</dbReference>
<protein>
    <submittedName>
        <fullName evidence="10">Glucose transporter 8</fullName>
    </submittedName>
</protein>
<dbReference type="PANTHER" id="PTHR48021">
    <property type="match status" value="1"/>
</dbReference>
<feature type="transmembrane region" description="Helical" evidence="8">
    <location>
        <begin position="255"/>
        <end position="279"/>
    </location>
</feature>
<gene>
    <name evidence="10" type="ORF">C7M84_020077</name>
</gene>
<evidence type="ECO:0000313" key="10">
    <source>
        <dbReference type="EMBL" id="ROT62088.1"/>
    </source>
</evidence>
<dbReference type="PROSITE" id="PS50850">
    <property type="entry name" value="MFS"/>
    <property type="match status" value="1"/>
</dbReference>
<evidence type="ECO:0000259" key="9">
    <source>
        <dbReference type="PROSITE" id="PS50850"/>
    </source>
</evidence>
<organism evidence="10 11">
    <name type="scientific">Penaeus vannamei</name>
    <name type="common">Whiteleg shrimp</name>
    <name type="synonym">Litopenaeus vannamei</name>
    <dbReference type="NCBI Taxonomy" id="6689"/>
    <lineage>
        <taxon>Eukaryota</taxon>
        <taxon>Metazoa</taxon>
        <taxon>Ecdysozoa</taxon>
        <taxon>Arthropoda</taxon>
        <taxon>Crustacea</taxon>
        <taxon>Multicrustacea</taxon>
        <taxon>Malacostraca</taxon>
        <taxon>Eumalacostraca</taxon>
        <taxon>Eucarida</taxon>
        <taxon>Decapoda</taxon>
        <taxon>Dendrobranchiata</taxon>
        <taxon>Penaeoidea</taxon>
        <taxon>Penaeidae</taxon>
        <taxon>Penaeus</taxon>
    </lineage>
</organism>
<feature type="transmembrane region" description="Helical" evidence="8">
    <location>
        <begin position="84"/>
        <end position="105"/>
    </location>
</feature>
<dbReference type="Gene3D" id="1.20.1250.20">
    <property type="entry name" value="MFS general substrate transporter like domains"/>
    <property type="match status" value="1"/>
</dbReference>
<dbReference type="EMBL" id="QCYY01003834">
    <property type="protein sequence ID" value="ROT62088.1"/>
    <property type="molecule type" value="Genomic_DNA"/>
</dbReference>
<keyword evidence="11" id="KW-1185">Reference proteome</keyword>
<proteinExistence type="predicted"/>
<dbReference type="AlphaFoldDB" id="A0A423SCV2"/>
<feature type="transmembrane region" description="Helical" evidence="8">
    <location>
        <begin position="25"/>
        <end position="46"/>
    </location>
</feature>
<evidence type="ECO:0000256" key="6">
    <source>
        <dbReference type="ARBA" id="ARBA00022989"/>
    </source>
</evidence>
<keyword evidence="2" id="KW-0813">Transport</keyword>
<dbReference type="InterPro" id="IPR050549">
    <property type="entry name" value="MFS_Trehalose_Transporter"/>
</dbReference>
<feature type="transmembrane region" description="Helical" evidence="8">
    <location>
        <begin position="314"/>
        <end position="339"/>
    </location>
</feature>
<dbReference type="InterPro" id="IPR005829">
    <property type="entry name" value="Sugar_transporter_CS"/>
</dbReference>
<evidence type="ECO:0000256" key="7">
    <source>
        <dbReference type="ARBA" id="ARBA00023136"/>
    </source>
</evidence>
<evidence type="ECO:0000256" key="4">
    <source>
        <dbReference type="ARBA" id="ARBA00022597"/>
    </source>
</evidence>
<evidence type="ECO:0000313" key="11">
    <source>
        <dbReference type="Proteomes" id="UP000283509"/>
    </source>
</evidence>
<dbReference type="InterPro" id="IPR005828">
    <property type="entry name" value="MFS_sugar_transport-like"/>
</dbReference>
<feature type="transmembrane region" description="Helical" evidence="8">
    <location>
        <begin position="286"/>
        <end position="308"/>
    </location>
</feature>
<dbReference type="Proteomes" id="UP000283509">
    <property type="component" value="Unassembled WGS sequence"/>
</dbReference>
<comment type="caution">
    <text evidence="10">The sequence shown here is derived from an EMBL/GenBank/DDBJ whole genome shotgun (WGS) entry which is preliminary data.</text>
</comment>
<feature type="transmembrane region" description="Helical" evidence="8">
    <location>
        <begin position="377"/>
        <end position="402"/>
    </location>
</feature>
<keyword evidence="5 8" id="KW-0812">Transmembrane</keyword>
<feature type="transmembrane region" description="Helical" evidence="8">
    <location>
        <begin position="351"/>
        <end position="371"/>
    </location>
</feature>
<keyword evidence="6 8" id="KW-1133">Transmembrane helix</keyword>
<evidence type="ECO:0000256" key="8">
    <source>
        <dbReference type="SAM" id="Phobius"/>
    </source>
</evidence>
<accession>A0A423SCV2</accession>
<dbReference type="Pfam" id="PF00083">
    <property type="entry name" value="Sugar_tr"/>
    <property type="match status" value="1"/>
</dbReference>
<reference evidence="10 11" key="2">
    <citation type="submission" date="2019-01" db="EMBL/GenBank/DDBJ databases">
        <title>The decoding of complex shrimp genome reveals the adaptation for benthos swimmer, frequently molting mechanism and breeding impact on genome.</title>
        <authorList>
            <person name="Sun Y."/>
            <person name="Gao Y."/>
            <person name="Yu Y."/>
        </authorList>
    </citation>
    <scope>NUCLEOTIDE SEQUENCE [LARGE SCALE GENOMIC DNA]</scope>
    <source>
        <tissue evidence="10">Muscle</tissue>
    </source>
</reference>
<keyword evidence="3" id="KW-1003">Cell membrane</keyword>
<dbReference type="STRING" id="6689.A0A423SCV2"/>
<keyword evidence="4 10" id="KW-0762">Sugar transport</keyword>
<feature type="transmembrane region" description="Helical" evidence="8">
    <location>
        <begin position="58"/>
        <end position="78"/>
    </location>
</feature>